<proteinExistence type="predicted"/>
<keyword evidence="1" id="KW-0328">Glycosyltransferase</keyword>
<evidence type="ECO:0000313" key="4">
    <source>
        <dbReference type="EMBL" id="QSI76027.1"/>
    </source>
</evidence>
<dbReference type="GO" id="GO:0003677">
    <property type="term" value="F:DNA binding"/>
    <property type="evidence" value="ECO:0007669"/>
    <property type="project" value="UniProtKB-KW"/>
</dbReference>
<dbReference type="InterPro" id="IPR005940">
    <property type="entry name" value="Anthranilate_Pribosyl_Tfrase"/>
</dbReference>
<dbReference type="InterPro" id="IPR017459">
    <property type="entry name" value="Glycosyl_Trfase_fam3_N_dom"/>
</dbReference>
<dbReference type="Proteomes" id="UP000663570">
    <property type="component" value="Chromosome"/>
</dbReference>
<dbReference type="EMBL" id="CP071060">
    <property type="protein sequence ID" value="QSI76027.1"/>
    <property type="molecule type" value="Genomic_DNA"/>
</dbReference>
<dbReference type="Gene3D" id="3.40.1030.10">
    <property type="entry name" value="Nucleoside phosphorylase/phosphoribosyltransferase catalytic domain"/>
    <property type="match status" value="1"/>
</dbReference>
<reference evidence="4 5" key="1">
    <citation type="submission" date="2021-02" db="EMBL/GenBank/DDBJ databases">
        <title>Niveibacterium changnyeongensis HC41.</title>
        <authorList>
            <person name="Kang M."/>
        </authorList>
    </citation>
    <scope>NUCLEOTIDE SEQUENCE [LARGE SCALE GENOMIC DNA]</scope>
    <source>
        <strain evidence="4 5">HC41</strain>
    </source>
</reference>
<dbReference type="Pfam" id="PF02885">
    <property type="entry name" value="Glycos_trans_3N"/>
    <property type="match status" value="1"/>
</dbReference>
<dbReference type="PANTHER" id="PTHR43285">
    <property type="entry name" value="ANTHRANILATE PHOSPHORIBOSYLTRANSFERASE"/>
    <property type="match status" value="1"/>
</dbReference>
<dbReference type="SUPFAM" id="SSF47648">
    <property type="entry name" value="Nucleoside phosphorylase/phosphoribosyltransferase N-terminal domain"/>
    <property type="match status" value="1"/>
</dbReference>
<evidence type="ECO:0000313" key="5">
    <source>
        <dbReference type="Proteomes" id="UP000663570"/>
    </source>
</evidence>
<name>A0ABX7M2N2_9RHOO</name>
<keyword evidence="2" id="KW-0808">Transferase</keyword>
<dbReference type="NCBIfam" id="NF006005">
    <property type="entry name" value="PRK08136.1"/>
    <property type="match status" value="1"/>
</dbReference>
<accession>A0ABX7M2N2</accession>
<dbReference type="RefSeq" id="WP_172197014.1">
    <property type="nucleotide sequence ID" value="NZ_CP071060.1"/>
</dbReference>
<dbReference type="PANTHER" id="PTHR43285:SF4">
    <property type="entry name" value="TRANSFERASE"/>
    <property type="match status" value="1"/>
</dbReference>
<organism evidence="4 5">
    <name type="scientific">Niveibacterium microcysteis</name>
    <dbReference type="NCBI Taxonomy" id="2811415"/>
    <lineage>
        <taxon>Bacteria</taxon>
        <taxon>Pseudomonadati</taxon>
        <taxon>Pseudomonadota</taxon>
        <taxon>Betaproteobacteria</taxon>
        <taxon>Rhodocyclales</taxon>
        <taxon>Rhodocyclaceae</taxon>
        <taxon>Niveibacterium</taxon>
    </lineage>
</organism>
<evidence type="ECO:0000259" key="3">
    <source>
        <dbReference type="Pfam" id="PF02885"/>
    </source>
</evidence>
<keyword evidence="4" id="KW-0238">DNA-binding</keyword>
<dbReference type="SUPFAM" id="SSF52418">
    <property type="entry name" value="Nucleoside phosphorylase/phosphoribosyltransferase catalytic domain"/>
    <property type="match status" value="1"/>
</dbReference>
<dbReference type="InterPro" id="IPR036320">
    <property type="entry name" value="Glycosyl_Trfase_fam3_N_dom_sf"/>
</dbReference>
<protein>
    <submittedName>
        <fullName evidence="4">DNA-binding protein YbiB</fullName>
    </submittedName>
</protein>
<evidence type="ECO:0000256" key="2">
    <source>
        <dbReference type="ARBA" id="ARBA00022679"/>
    </source>
</evidence>
<dbReference type="Gene3D" id="1.20.970.10">
    <property type="entry name" value="Transferase, Pyrimidine Nucleoside Phosphorylase, Chain C"/>
    <property type="match status" value="1"/>
</dbReference>
<gene>
    <name evidence="4" type="primary">ybiB</name>
    <name evidence="4" type="ORF">JY500_16330</name>
</gene>
<feature type="domain" description="Glycosyl transferase family 3 N-terminal" evidence="3">
    <location>
        <begin position="6"/>
        <end position="69"/>
    </location>
</feature>
<evidence type="ECO:0000256" key="1">
    <source>
        <dbReference type="ARBA" id="ARBA00022676"/>
    </source>
</evidence>
<dbReference type="InterPro" id="IPR035902">
    <property type="entry name" value="Nuc_phospho_transferase"/>
</dbReference>
<keyword evidence="5" id="KW-1185">Reference proteome</keyword>
<sequence length="324" mass="34983">MDVANALTKIGRGPTLCEDLARDEAYALFKRMLSGTVSPVRLGALLMALRWKGETIDELLGFAEALGEHTISMQAPHGSRRVAIIPTYASRHSQPNLMPALALRLAQTGVPVLVHGSLGEGRLPPSFDVLRRLGRPHATTLAEAAESLALHNLAVVPTRLLAPELDALLLLRDELGARHVGHLVAKLIDPMPDHSLRLICASQPEAISSLHDLLLDMGAEAMLMHAPDGESCASAERRPRIAWLRHGEANVLYDEEPTGWAPLPLRCDPNDPDAVAQLIREIMEGRRATPTPLSNQLAACLYATGHARDLMHARAMVAVGIGLT</sequence>